<organism evidence="8 9">
    <name type="scientific">Ravibacter arvi</name>
    <dbReference type="NCBI Taxonomy" id="2051041"/>
    <lineage>
        <taxon>Bacteria</taxon>
        <taxon>Pseudomonadati</taxon>
        <taxon>Bacteroidota</taxon>
        <taxon>Cytophagia</taxon>
        <taxon>Cytophagales</taxon>
        <taxon>Spirosomataceae</taxon>
        <taxon>Ravibacter</taxon>
    </lineage>
</organism>
<dbReference type="PROSITE" id="PS00675">
    <property type="entry name" value="SIGMA54_INTERACT_1"/>
    <property type="match status" value="1"/>
</dbReference>
<dbReference type="PANTHER" id="PTHR32071">
    <property type="entry name" value="TRANSCRIPTIONAL REGULATORY PROTEIN"/>
    <property type="match status" value="1"/>
</dbReference>
<dbReference type="Gene3D" id="3.40.50.300">
    <property type="entry name" value="P-loop containing nucleotide triphosphate hydrolases"/>
    <property type="match status" value="1"/>
</dbReference>
<keyword evidence="3" id="KW-0805">Transcription regulation</keyword>
<dbReference type="InterPro" id="IPR001789">
    <property type="entry name" value="Sig_transdc_resp-reg_receiver"/>
</dbReference>
<dbReference type="PROSITE" id="PS50110">
    <property type="entry name" value="RESPONSE_REGULATORY"/>
    <property type="match status" value="1"/>
</dbReference>
<dbReference type="InterPro" id="IPR025662">
    <property type="entry name" value="Sigma_54_int_dom_ATP-bd_1"/>
</dbReference>
<dbReference type="CDD" id="cd00156">
    <property type="entry name" value="REC"/>
    <property type="match status" value="1"/>
</dbReference>
<dbReference type="InterPro" id="IPR002197">
    <property type="entry name" value="HTH_Fis"/>
</dbReference>
<evidence type="ECO:0000256" key="1">
    <source>
        <dbReference type="ARBA" id="ARBA00022741"/>
    </source>
</evidence>
<keyword evidence="1" id="KW-0547">Nucleotide-binding</keyword>
<dbReference type="SUPFAM" id="SSF46689">
    <property type="entry name" value="Homeodomain-like"/>
    <property type="match status" value="1"/>
</dbReference>
<evidence type="ECO:0000256" key="3">
    <source>
        <dbReference type="ARBA" id="ARBA00023015"/>
    </source>
</evidence>
<feature type="domain" description="Sigma-54 factor interaction" evidence="6">
    <location>
        <begin position="144"/>
        <end position="373"/>
    </location>
</feature>
<dbReference type="InterPro" id="IPR058031">
    <property type="entry name" value="AAA_lid_NorR"/>
</dbReference>
<dbReference type="Pfam" id="PF00158">
    <property type="entry name" value="Sigma54_activat"/>
    <property type="match status" value="1"/>
</dbReference>
<dbReference type="SMART" id="SM00382">
    <property type="entry name" value="AAA"/>
    <property type="match status" value="1"/>
</dbReference>
<evidence type="ECO:0000259" key="7">
    <source>
        <dbReference type="PROSITE" id="PS50110"/>
    </source>
</evidence>
<dbReference type="CDD" id="cd00009">
    <property type="entry name" value="AAA"/>
    <property type="match status" value="1"/>
</dbReference>
<feature type="modified residue" description="4-aspartylphosphate" evidence="5">
    <location>
        <position position="54"/>
    </location>
</feature>
<dbReference type="PRINTS" id="PR01590">
    <property type="entry name" value="HTHFIS"/>
</dbReference>
<keyword evidence="2" id="KW-0067">ATP-binding</keyword>
<keyword evidence="9" id="KW-1185">Reference proteome</keyword>
<dbReference type="EMBL" id="BAABEY010000013">
    <property type="protein sequence ID" value="GAA4435761.1"/>
    <property type="molecule type" value="Genomic_DNA"/>
</dbReference>
<dbReference type="InterPro" id="IPR002078">
    <property type="entry name" value="Sigma_54_int"/>
</dbReference>
<dbReference type="RefSeq" id="WP_345027456.1">
    <property type="nucleotide sequence ID" value="NZ_BAABEY010000013.1"/>
</dbReference>
<dbReference type="SUPFAM" id="SSF52540">
    <property type="entry name" value="P-loop containing nucleoside triphosphate hydrolases"/>
    <property type="match status" value="1"/>
</dbReference>
<evidence type="ECO:0000256" key="4">
    <source>
        <dbReference type="ARBA" id="ARBA00023163"/>
    </source>
</evidence>
<dbReference type="Gene3D" id="3.40.50.2300">
    <property type="match status" value="1"/>
</dbReference>
<dbReference type="InterPro" id="IPR003593">
    <property type="entry name" value="AAA+_ATPase"/>
</dbReference>
<evidence type="ECO:0000259" key="6">
    <source>
        <dbReference type="PROSITE" id="PS50045"/>
    </source>
</evidence>
<dbReference type="InterPro" id="IPR027417">
    <property type="entry name" value="P-loop_NTPase"/>
</dbReference>
<dbReference type="Pfam" id="PF25601">
    <property type="entry name" value="AAA_lid_14"/>
    <property type="match status" value="1"/>
</dbReference>
<dbReference type="Gene3D" id="1.10.10.60">
    <property type="entry name" value="Homeodomain-like"/>
    <property type="match status" value="1"/>
</dbReference>
<keyword evidence="4" id="KW-0804">Transcription</keyword>
<evidence type="ECO:0000256" key="2">
    <source>
        <dbReference type="ARBA" id="ARBA00022840"/>
    </source>
</evidence>
<comment type="caution">
    <text evidence="8">The sequence shown here is derived from an EMBL/GenBank/DDBJ whole genome shotgun (WGS) entry which is preliminary data.</text>
</comment>
<proteinExistence type="predicted"/>
<feature type="domain" description="Response regulatory" evidence="7">
    <location>
        <begin position="3"/>
        <end position="119"/>
    </location>
</feature>
<dbReference type="PROSITE" id="PS50045">
    <property type="entry name" value="SIGMA54_INTERACT_4"/>
    <property type="match status" value="1"/>
</dbReference>
<dbReference type="Gene3D" id="1.10.8.60">
    <property type="match status" value="1"/>
</dbReference>
<evidence type="ECO:0000313" key="8">
    <source>
        <dbReference type="EMBL" id="GAA4435761.1"/>
    </source>
</evidence>
<protein>
    <submittedName>
        <fullName evidence="8">Sigma-54 dependent transcriptional regulator</fullName>
    </submittedName>
</protein>
<evidence type="ECO:0000313" key="9">
    <source>
        <dbReference type="Proteomes" id="UP001501508"/>
    </source>
</evidence>
<reference evidence="9" key="1">
    <citation type="journal article" date="2019" name="Int. J. Syst. Evol. Microbiol.">
        <title>The Global Catalogue of Microorganisms (GCM) 10K type strain sequencing project: providing services to taxonomists for standard genome sequencing and annotation.</title>
        <authorList>
            <consortium name="The Broad Institute Genomics Platform"/>
            <consortium name="The Broad Institute Genome Sequencing Center for Infectious Disease"/>
            <person name="Wu L."/>
            <person name="Ma J."/>
        </authorList>
    </citation>
    <scope>NUCLEOTIDE SEQUENCE [LARGE SCALE GENOMIC DNA]</scope>
    <source>
        <strain evidence="9">JCM 31920</strain>
    </source>
</reference>
<dbReference type="SUPFAM" id="SSF52172">
    <property type="entry name" value="CheY-like"/>
    <property type="match status" value="1"/>
</dbReference>
<dbReference type="Pfam" id="PF02954">
    <property type="entry name" value="HTH_8"/>
    <property type="match status" value="1"/>
</dbReference>
<dbReference type="InterPro" id="IPR009057">
    <property type="entry name" value="Homeodomain-like_sf"/>
</dbReference>
<dbReference type="PANTHER" id="PTHR32071:SF121">
    <property type="entry name" value="SIGMA L-DEPENDENT TRANSCRIPTIONAL REGULATOR YQIR-RELATED"/>
    <property type="match status" value="1"/>
</dbReference>
<dbReference type="Proteomes" id="UP001501508">
    <property type="component" value="Unassembled WGS sequence"/>
</dbReference>
<dbReference type="InterPro" id="IPR011006">
    <property type="entry name" value="CheY-like_superfamily"/>
</dbReference>
<dbReference type="Pfam" id="PF00072">
    <property type="entry name" value="Response_reg"/>
    <property type="match status" value="1"/>
</dbReference>
<accession>A0ABP8LUI4</accession>
<name>A0ABP8LUI4_9BACT</name>
<keyword evidence="5" id="KW-0597">Phosphoprotein</keyword>
<evidence type="ECO:0000256" key="5">
    <source>
        <dbReference type="PROSITE-ProRule" id="PRU00169"/>
    </source>
</evidence>
<gene>
    <name evidence="8" type="ORF">GCM10023091_12780</name>
</gene>
<sequence length="447" mass="49610">MNTILLVDDEEKLRGLVARIIKLESGDFITYEAGNIKDALALLAVQDIDVVICDVKLPDGNGVDFVREIKARQPLAEIILLTAFGNIPDGVKAIKNGAYDYITKGDDHSKIIPLLYKAIEKVDLARRVRQLERQIGQKYTFDQVIGRSRVMQEAVALGRKVARSDTSVLLQGETGTGKEVFAQAIHFESLRRNKPFVAINCAAFSKELLESELFGHKAGAFTGAVKDKKGLFEEAHLGTLFLDEVGEMAVDLQSKLLRVLESGEFLKIGETKSRKVDVRIISATNRDFSAEMEQGTFRTDLYYRLSVFSIVLPPLRERREDIGELARYFAGFYAAKTGKRQLIPTDGYLGALEQNSWRGNIRELKNIIERSAILAEGESLDLDSLPADLLQTGAPAGKVLSAFSLSSAEKLHIRKVLNHTRGNKAEAARLLEIGIATLYRKIEEFGL</sequence>
<dbReference type="SMART" id="SM00448">
    <property type="entry name" value="REC"/>
    <property type="match status" value="1"/>
</dbReference>